<comment type="caution">
    <text evidence="1">The sequence shown here is derived from an EMBL/GenBank/DDBJ whole genome shotgun (WGS) entry which is preliminary data.</text>
</comment>
<evidence type="ECO:0000313" key="1">
    <source>
        <dbReference type="EMBL" id="RUR48816.1"/>
    </source>
</evidence>
<gene>
    <name evidence="1" type="ORF">ELY37_02900</name>
</gene>
<dbReference type="Proteomes" id="UP000286912">
    <property type="component" value="Unassembled WGS sequence"/>
</dbReference>
<keyword evidence="2" id="KW-1185">Reference proteome</keyword>
<dbReference type="EMBL" id="RZHD01000003">
    <property type="protein sequence ID" value="RUR48816.1"/>
    <property type="molecule type" value="Genomic_DNA"/>
</dbReference>
<dbReference type="RefSeq" id="WP_126981480.1">
    <property type="nucleotide sequence ID" value="NZ_RZHD01000003.1"/>
</dbReference>
<sequence>MKATVRTERFYDIEIGGVMKKGWQEVSRWNGFQELERKGEKLIVVTDDHGLMFEIFGVVVGESKDSELKVVSASPSLHEWLRSEVKA</sequence>
<evidence type="ECO:0000313" key="2">
    <source>
        <dbReference type="Proteomes" id="UP000286912"/>
    </source>
</evidence>
<organism evidence="1 2">
    <name type="scientific">Vreelandella populi</name>
    <dbReference type="NCBI Taxonomy" id="2498858"/>
    <lineage>
        <taxon>Bacteria</taxon>
        <taxon>Pseudomonadati</taxon>
        <taxon>Pseudomonadota</taxon>
        <taxon>Gammaproteobacteria</taxon>
        <taxon>Oceanospirillales</taxon>
        <taxon>Halomonadaceae</taxon>
        <taxon>Vreelandella</taxon>
    </lineage>
</organism>
<proteinExistence type="predicted"/>
<protein>
    <submittedName>
        <fullName evidence="1">Uncharacterized protein</fullName>
    </submittedName>
</protein>
<reference evidence="1 2" key="1">
    <citation type="submission" date="2018-12" db="EMBL/GenBank/DDBJ databases">
        <title>three novel Halomonas strain isolated from plants.</title>
        <authorList>
            <person name="Sun C."/>
        </authorList>
    </citation>
    <scope>NUCLEOTIDE SEQUENCE [LARGE SCALE GENOMIC DNA]</scope>
    <source>
        <strain evidence="1 2">RC</strain>
    </source>
</reference>
<name>A0A433LFY0_9GAMM</name>
<dbReference type="AlphaFoldDB" id="A0A433LFY0"/>
<accession>A0A433LFY0</accession>